<dbReference type="AlphaFoldDB" id="A0A1Y1XTP9"/>
<dbReference type="EMBL" id="MCFE01000510">
    <property type="protein sequence ID" value="ORX88674.1"/>
    <property type="molecule type" value="Genomic_DNA"/>
</dbReference>
<protein>
    <submittedName>
        <fullName evidence="1">Uncharacterized protein</fullName>
    </submittedName>
</protein>
<evidence type="ECO:0000313" key="1">
    <source>
        <dbReference type="EMBL" id="ORX88674.1"/>
    </source>
</evidence>
<accession>A0A1Y1XTP9</accession>
<keyword evidence="2" id="KW-1185">Reference proteome</keyword>
<sequence>MSYRRQYIESSTAAKNRISSKEALLLSQYSNIMANLDSLTLKQDGYRTTKRASSIPLPNKQITEKLAVNQVVDKFVSASLSRIAHHSNGRKAARHEAPFDGVELDFPTVKSPYDISPVDGNLEQPSFDALNNIPLATFSYHEIPFEDEDLLPNYTQDLPCSPPPPYPSSEYPFMKQTPSSDAPRKEGWLVLVEARKAMCTKFPPTQVLYTKYVNELMNSRPRVDGRPSRISTNTRRLVKDPHGICWPLRGERRNRKYHFDNFLPPRISGAREIRSNKDQMRIMALEASMQKADKISTPLRSRFSLPKRAGKFTANIPSRLRNSSTLEDLVWETYYDELNSINTAPAHKSSSFNVLNFDPDA</sequence>
<name>A0A1Y1XTP9_9FUNG</name>
<organism evidence="1 2">
    <name type="scientific">Basidiobolus meristosporus CBS 931.73</name>
    <dbReference type="NCBI Taxonomy" id="1314790"/>
    <lineage>
        <taxon>Eukaryota</taxon>
        <taxon>Fungi</taxon>
        <taxon>Fungi incertae sedis</taxon>
        <taxon>Zoopagomycota</taxon>
        <taxon>Entomophthoromycotina</taxon>
        <taxon>Basidiobolomycetes</taxon>
        <taxon>Basidiobolales</taxon>
        <taxon>Basidiobolaceae</taxon>
        <taxon>Basidiobolus</taxon>
    </lineage>
</organism>
<dbReference type="Proteomes" id="UP000193498">
    <property type="component" value="Unassembled WGS sequence"/>
</dbReference>
<evidence type="ECO:0000313" key="2">
    <source>
        <dbReference type="Proteomes" id="UP000193498"/>
    </source>
</evidence>
<reference evidence="1 2" key="1">
    <citation type="submission" date="2016-07" db="EMBL/GenBank/DDBJ databases">
        <title>Pervasive Adenine N6-methylation of Active Genes in Fungi.</title>
        <authorList>
            <consortium name="DOE Joint Genome Institute"/>
            <person name="Mondo S.J."/>
            <person name="Dannebaum R.O."/>
            <person name="Kuo R.C."/>
            <person name="Labutti K."/>
            <person name="Haridas S."/>
            <person name="Kuo A."/>
            <person name="Salamov A."/>
            <person name="Ahrendt S.R."/>
            <person name="Lipzen A."/>
            <person name="Sullivan W."/>
            <person name="Andreopoulos W.B."/>
            <person name="Clum A."/>
            <person name="Lindquist E."/>
            <person name="Daum C."/>
            <person name="Ramamoorthy G.K."/>
            <person name="Gryganskyi A."/>
            <person name="Culley D."/>
            <person name="Magnuson J.K."/>
            <person name="James T.Y."/>
            <person name="O'Malley M.A."/>
            <person name="Stajich J.E."/>
            <person name="Spatafora J.W."/>
            <person name="Visel A."/>
            <person name="Grigoriev I.V."/>
        </authorList>
    </citation>
    <scope>NUCLEOTIDE SEQUENCE [LARGE SCALE GENOMIC DNA]</scope>
    <source>
        <strain evidence="1 2">CBS 931.73</strain>
    </source>
</reference>
<proteinExistence type="predicted"/>
<comment type="caution">
    <text evidence="1">The sequence shown here is derived from an EMBL/GenBank/DDBJ whole genome shotgun (WGS) entry which is preliminary data.</text>
</comment>
<dbReference type="OrthoDB" id="5573882at2759"/>
<gene>
    <name evidence="1" type="ORF">K493DRAFT_341147</name>
</gene>
<dbReference type="InParanoid" id="A0A1Y1XTP9"/>